<dbReference type="Proteomes" id="UP000623467">
    <property type="component" value="Unassembled WGS sequence"/>
</dbReference>
<gene>
    <name evidence="2" type="ORF">MSAN_01828500</name>
</gene>
<feature type="region of interest" description="Disordered" evidence="1">
    <location>
        <begin position="1"/>
        <end position="190"/>
    </location>
</feature>
<evidence type="ECO:0000313" key="2">
    <source>
        <dbReference type="EMBL" id="KAF7346026.1"/>
    </source>
</evidence>
<feature type="compositionally biased region" description="Polar residues" evidence="1">
    <location>
        <begin position="71"/>
        <end position="80"/>
    </location>
</feature>
<accession>A0A8H6XTB0</accession>
<dbReference type="AlphaFoldDB" id="A0A8H6XTB0"/>
<evidence type="ECO:0000256" key="1">
    <source>
        <dbReference type="SAM" id="MobiDB-lite"/>
    </source>
</evidence>
<reference evidence="2" key="1">
    <citation type="submission" date="2020-05" db="EMBL/GenBank/DDBJ databases">
        <title>Mycena genomes resolve the evolution of fungal bioluminescence.</title>
        <authorList>
            <person name="Tsai I.J."/>
        </authorList>
    </citation>
    <scope>NUCLEOTIDE SEQUENCE</scope>
    <source>
        <strain evidence="2">160909Yilan</strain>
    </source>
</reference>
<feature type="compositionally biased region" description="Polar residues" evidence="1">
    <location>
        <begin position="170"/>
        <end position="181"/>
    </location>
</feature>
<feature type="compositionally biased region" description="Low complexity" evidence="1">
    <location>
        <begin position="49"/>
        <end position="65"/>
    </location>
</feature>
<feature type="compositionally biased region" description="Polar residues" evidence="1">
    <location>
        <begin position="99"/>
        <end position="112"/>
    </location>
</feature>
<protein>
    <submittedName>
        <fullName evidence="2">Uncharacterized protein</fullName>
    </submittedName>
</protein>
<sequence length="234" mass="24972">MARSVLYKAHQHPLDSGRTGFDLTVLDPRNPPESQMYLRSWKRPHASESRSSSVAASESRSSSVAGHRNGHSNVPSSTPGHSNSHKRHRSRRRNNPSSQPSVVDTANISENGNQHKRTQTNADSDRPTKRARKAASTSTPDDGAVVPDQSAAGRLDRRQPTVPVPAGSRASVSSARPGSNDSEVDGNANRRTEFPYVSFNGGMGGAGGSGGKRSGNGGNAMGPVFNVKNMHFHF</sequence>
<dbReference type="EMBL" id="JACAZH010000019">
    <property type="protein sequence ID" value="KAF7346026.1"/>
    <property type="molecule type" value="Genomic_DNA"/>
</dbReference>
<evidence type="ECO:0000313" key="3">
    <source>
        <dbReference type="Proteomes" id="UP000623467"/>
    </source>
</evidence>
<organism evidence="2 3">
    <name type="scientific">Mycena sanguinolenta</name>
    <dbReference type="NCBI Taxonomy" id="230812"/>
    <lineage>
        <taxon>Eukaryota</taxon>
        <taxon>Fungi</taxon>
        <taxon>Dikarya</taxon>
        <taxon>Basidiomycota</taxon>
        <taxon>Agaricomycotina</taxon>
        <taxon>Agaricomycetes</taxon>
        <taxon>Agaricomycetidae</taxon>
        <taxon>Agaricales</taxon>
        <taxon>Marasmiineae</taxon>
        <taxon>Mycenaceae</taxon>
        <taxon>Mycena</taxon>
    </lineage>
</organism>
<keyword evidence="3" id="KW-1185">Reference proteome</keyword>
<proteinExistence type="predicted"/>
<name>A0A8H6XTB0_9AGAR</name>
<feature type="compositionally biased region" description="Basic residues" evidence="1">
    <location>
        <begin position="83"/>
        <end position="94"/>
    </location>
</feature>
<comment type="caution">
    <text evidence="2">The sequence shown here is derived from an EMBL/GenBank/DDBJ whole genome shotgun (WGS) entry which is preliminary data.</text>
</comment>